<dbReference type="Gene3D" id="3.90.1150.10">
    <property type="entry name" value="Aspartate Aminotransferase, domain 1"/>
    <property type="match status" value="1"/>
</dbReference>
<dbReference type="GO" id="GO:0047307">
    <property type="term" value="F:diaminobutyrate-pyruvate transaminase activity"/>
    <property type="evidence" value="ECO:0007669"/>
    <property type="project" value="InterPro"/>
</dbReference>
<dbReference type="EMBL" id="VDUW01000011">
    <property type="protein sequence ID" value="TXL61648.1"/>
    <property type="molecule type" value="Genomic_DNA"/>
</dbReference>
<evidence type="ECO:0000256" key="9">
    <source>
        <dbReference type="ARBA" id="ARBA00022898"/>
    </source>
</evidence>
<dbReference type="Gene3D" id="3.40.640.10">
    <property type="entry name" value="Type I PLP-dependent aspartate aminotransferase-like (Major domain)"/>
    <property type="match status" value="1"/>
</dbReference>
<dbReference type="PIRSF" id="PIRSF000521">
    <property type="entry name" value="Transaminase_4ab_Lys_Orn"/>
    <property type="match status" value="1"/>
</dbReference>
<dbReference type="InterPro" id="IPR015424">
    <property type="entry name" value="PyrdxlP-dep_Trfase"/>
</dbReference>
<protein>
    <recommendedName>
        <fullName evidence="6 12">Diaminobutyrate--2-oxoglutarate transaminase</fullName>
        <ecNumber evidence="5 12">2.6.1.76</ecNumber>
    </recommendedName>
    <alternativeName>
        <fullName evidence="12">DABA aminotransferase</fullName>
    </alternativeName>
</protein>
<dbReference type="GO" id="GO:0045303">
    <property type="term" value="F:diaminobutyrate-2-oxoglutarate transaminase activity"/>
    <property type="evidence" value="ECO:0007669"/>
    <property type="project" value="UniProtKB-EC"/>
</dbReference>
<dbReference type="InterPro" id="IPR049704">
    <property type="entry name" value="Aminotrans_3_PPA_site"/>
</dbReference>
<dbReference type="InterPro" id="IPR012773">
    <property type="entry name" value="Ectoine_EctB"/>
</dbReference>
<evidence type="ECO:0000256" key="6">
    <source>
        <dbReference type="ARBA" id="ARBA00014798"/>
    </source>
</evidence>
<dbReference type="SUPFAM" id="SSF53383">
    <property type="entry name" value="PLP-dependent transferases"/>
    <property type="match status" value="1"/>
</dbReference>
<dbReference type="NCBIfam" id="TIGR02407">
    <property type="entry name" value="ectoine_ectB"/>
    <property type="match status" value="1"/>
</dbReference>
<dbReference type="InterPro" id="IPR015421">
    <property type="entry name" value="PyrdxlP-dep_Trfase_major"/>
</dbReference>
<dbReference type="Pfam" id="PF00202">
    <property type="entry name" value="Aminotran_3"/>
    <property type="match status" value="1"/>
</dbReference>
<dbReference type="UniPathway" id="UPA00067">
    <property type="reaction ID" value="UER00121"/>
</dbReference>
<evidence type="ECO:0000313" key="13">
    <source>
        <dbReference type="EMBL" id="TXL61648.1"/>
    </source>
</evidence>
<comment type="caution">
    <text evidence="13">The sequence shown here is derived from an EMBL/GenBank/DDBJ whole genome shotgun (WGS) entry which is preliminary data.</text>
</comment>
<evidence type="ECO:0000256" key="12">
    <source>
        <dbReference type="RuleBase" id="RU365034"/>
    </source>
</evidence>
<evidence type="ECO:0000313" key="14">
    <source>
        <dbReference type="Proteomes" id="UP000321574"/>
    </source>
</evidence>
<evidence type="ECO:0000256" key="5">
    <source>
        <dbReference type="ARBA" id="ARBA00013155"/>
    </source>
</evidence>
<evidence type="ECO:0000256" key="10">
    <source>
        <dbReference type="ARBA" id="ARBA00049111"/>
    </source>
</evidence>
<dbReference type="GO" id="GO:0019491">
    <property type="term" value="P:ectoine biosynthetic process"/>
    <property type="evidence" value="ECO:0007669"/>
    <property type="project" value="UniProtKB-UniPathway"/>
</dbReference>
<dbReference type="AlphaFoldDB" id="A0A5C8NK49"/>
<evidence type="ECO:0000256" key="1">
    <source>
        <dbReference type="ARBA" id="ARBA00001933"/>
    </source>
</evidence>
<accession>A0A5C8NK49</accession>
<gene>
    <name evidence="13" type="primary">ectB</name>
    <name evidence="13" type="ORF">FHP05_12945</name>
</gene>
<comment type="cofactor">
    <cofactor evidence="1 12">
        <name>pyridoxal 5'-phosphate</name>
        <dbReference type="ChEBI" id="CHEBI:597326"/>
    </cofactor>
</comment>
<reference evidence="13 14" key="1">
    <citation type="submission" date="2019-06" db="EMBL/GenBank/DDBJ databases">
        <title>Cerasibacillus sp. nov., isolated from maize field.</title>
        <authorList>
            <person name="Lin S.-Y."/>
            <person name="Tsai C.-F."/>
            <person name="Young C.-C."/>
        </authorList>
    </citation>
    <scope>NUCLEOTIDE SEQUENCE [LARGE SCALE GENOMIC DNA]</scope>
    <source>
        <strain evidence="13 14">CC-CFT480</strain>
    </source>
</reference>
<dbReference type="PANTHER" id="PTHR43552">
    <property type="entry name" value="DIAMINOBUTYRATE--2-OXOGLUTARATE AMINOTRANSFERASE"/>
    <property type="match status" value="1"/>
</dbReference>
<evidence type="ECO:0000256" key="11">
    <source>
        <dbReference type="RuleBase" id="RU003560"/>
    </source>
</evidence>
<name>A0A5C8NK49_9BACI</name>
<dbReference type="OrthoDB" id="9807885at2"/>
<evidence type="ECO:0000256" key="4">
    <source>
        <dbReference type="ARBA" id="ARBA00008954"/>
    </source>
</evidence>
<dbReference type="NCBIfam" id="TIGR00709">
    <property type="entry name" value="dat"/>
    <property type="match status" value="1"/>
</dbReference>
<organism evidence="13 14">
    <name type="scientific">Cerasibacillus terrae</name>
    <dbReference type="NCBI Taxonomy" id="2498845"/>
    <lineage>
        <taxon>Bacteria</taxon>
        <taxon>Bacillati</taxon>
        <taxon>Bacillota</taxon>
        <taxon>Bacilli</taxon>
        <taxon>Bacillales</taxon>
        <taxon>Bacillaceae</taxon>
        <taxon>Cerasibacillus</taxon>
    </lineage>
</organism>
<dbReference type="CDD" id="cd00610">
    <property type="entry name" value="OAT_like"/>
    <property type="match status" value="1"/>
</dbReference>
<keyword evidence="7 12" id="KW-0032">Aminotransferase</keyword>
<evidence type="ECO:0000256" key="3">
    <source>
        <dbReference type="ARBA" id="ARBA00004946"/>
    </source>
</evidence>
<dbReference type="Proteomes" id="UP000321574">
    <property type="component" value="Unassembled WGS sequence"/>
</dbReference>
<evidence type="ECO:0000256" key="7">
    <source>
        <dbReference type="ARBA" id="ARBA00022576"/>
    </source>
</evidence>
<dbReference type="GO" id="GO:0030170">
    <property type="term" value="F:pyridoxal phosphate binding"/>
    <property type="evidence" value="ECO:0007669"/>
    <property type="project" value="InterPro"/>
</dbReference>
<keyword evidence="8 12" id="KW-0808">Transferase</keyword>
<dbReference type="PANTHER" id="PTHR43552:SF2">
    <property type="entry name" value="DIAMINOBUTYRATE--2-OXOGLUTARATE TRANSAMINASE"/>
    <property type="match status" value="1"/>
</dbReference>
<dbReference type="InterPro" id="IPR004637">
    <property type="entry name" value="Dat"/>
</dbReference>
<dbReference type="InterPro" id="IPR015422">
    <property type="entry name" value="PyrdxlP-dep_Trfase_small"/>
</dbReference>
<comment type="catalytic activity">
    <reaction evidence="10 12">
        <text>L-2,4-diaminobutanoate + 2-oxoglutarate = L-aspartate 4-semialdehyde + L-glutamate</text>
        <dbReference type="Rhea" id="RHEA:11160"/>
        <dbReference type="ChEBI" id="CHEBI:16810"/>
        <dbReference type="ChEBI" id="CHEBI:29985"/>
        <dbReference type="ChEBI" id="CHEBI:58761"/>
        <dbReference type="ChEBI" id="CHEBI:537519"/>
        <dbReference type="EC" id="2.6.1.76"/>
    </reaction>
</comment>
<keyword evidence="14" id="KW-1185">Reference proteome</keyword>
<dbReference type="PROSITE" id="PS00600">
    <property type="entry name" value="AA_TRANSFER_CLASS_3"/>
    <property type="match status" value="1"/>
</dbReference>
<dbReference type="RefSeq" id="WP_147669083.1">
    <property type="nucleotide sequence ID" value="NZ_VDUW01000011.1"/>
</dbReference>
<comment type="similarity">
    <text evidence="4 11">Belongs to the class-III pyridoxal-phosphate-dependent aminotransferase family.</text>
</comment>
<keyword evidence="9 11" id="KW-0663">Pyridoxal phosphate</keyword>
<dbReference type="InterPro" id="IPR005814">
    <property type="entry name" value="Aminotrans_3"/>
</dbReference>
<dbReference type="EC" id="2.6.1.76" evidence="5 12"/>
<evidence type="ECO:0000256" key="2">
    <source>
        <dbReference type="ARBA" id="ARBA00002189"/>
    </source>
</evidence>
<sequence>MKTFDKYESAVRSYSRGWPTVFEKSKGYKLWDIDGKEYIDFFAGAGTLNYGHNNDDMQTRIIEYIRNNGIIHSLDMGTTPRKEFLERFQEVILKPRNLDYKIMFPGPTGTNSVESALKIARKVTGRDTVISFTNAFHGMTIGSLSISGNSSKRNGAGIPLHHGVFMPFDDYAENQDSITYIEKFLEDQGSGVALPAAIILETVQGEGGINAARMEWLKKIADICERWDILLIVDDIQAGCGRTGTFFSFEPAGIKPDIVCLSKSIGGIGLPMAITLIKPEYDQWSPGEHNGTFRGNNLAFIAATEALKFWETDKFGKEVQQKGEFLSEAVKSIIKKFPELHGTARGRGLMQGIAVGIDGLSDKICAEAFDRGLILETSGPNGEVVKFLPPLIIDEKGLREGLDVLEESIEHVLQTK</sequence>
<evidence type="ECO:0000256" key="8">
    <source>
        <dbReference type="ARBA" id="ARBA00022679"/>
    </source>
</evidence>
<comment type="pathway">
    <text evidence="3 12">Amine and polyamine biosynthesis; ectoine biosynthesis; L-ectoine from L-aspartate 4-semialdehyde: step 1/3.</text>
</comment>
<comment type="function">
    <text evidence="2 12">Catalyzes reversively the conversion of L-aspartate beta-semialdehyde (ASA) to L-2,4-diaminobutyrate (DABA) by transamination with L-glutamate.</text>
</comment>
<proteinExistence type="inferred from homology"/>
<dbReference type="NCBIfam" id="NF006733">
    <property type="entry name" value="PRK09264.1"/>
    <property type="match status" value="1"/>
</dbReference>